<comment type="caution">
    <text evidence="2">The sequence shown here is derived from an EMBL/GenBank/DDBJ whole genome shotgun (WGS) entry which is preliminary data.</text>
</comment>
<dbReference type="InterPro" id="IPR006553">
    <property type="entry name" value="Leu-rich_rpt_Cys-con_subtyp"/>
</dbReference>
<dbReference type="SUPFAM" id="SSF52058">
    <property type="entry name" value="L domain-like"/>
    <property type="match status" value="1"/>
</dbReference>
<dbReference type="InterPro" id="IPR032675">
    <property type="entry name" value="LRR_dom_sf"/>
</dbReference>
<dbReference type="AlphaFoldDB" id="A0A834YJB6"/>
<reference evidence="2 3" key="1">
    <citation type="submission" date="2020-04" db="EMBL/GenBank/DDBJ databases">
        <title>Plant Genome Project.</title>
        <authorList>
            <person name="Zhang R.-G."/>
        </authorList>
    </citation>
    <scope>NUCLEOTIDE SEQUENCE [LARGE SCALE GENOMIC DNA]</scope>
    <source>
        <strain evidence="2">YNK0</strain>
        <tissue evidence="2">Leaf</tissue>
    </source>
</reference>
<dbReference type="Pfam" id="PF13855">
    <property type="entry name" value="LRR_8"/>
    <property type="match status" value="1"/>
</dbReference>
<dbReference type="Pfam" id="PF25372">
    <property type="entry name" value="DUF7885"/>
    <property type="match status" value="1"/>
</dbReference>
<name>A0A834YJB6_TETSI</name>
<sequence length="641" mass="70900">MPSSSSNCKSEKLCYFSSLQRKKKKEKRKETLETDKKEMASEGIGIESDLVRLCIEAASQSRESVEIWRRQRRTLERMPSQLGEALLRRLLRRRLVSPSLLEVFQHCIEEIDLRGESSVDAEWMAYVGAFRYLRSLNIADCRGINNSALWAITGMASLKEVDLSRCLKITDAGIMHLLSIPNLEKLCISETRLTADGVALLASLRKLSVLDLGGLPVTDLALCSLQVLTKLQYLDLWGSKISNKGAAVLKMFPKLNFLNLAWTSVTKLPDLPSVACLNMSNCTIDSIFEGGSGFKAPPLAKLLLHGATFIDMNEAFFHIEASYLSFFDVSSSSLHNFHFLANMEALEHLDLSSSRMGDDSVELIERVGENLRNLNLSNTSISSAGVGILAGNVPNLATISLSHTAIDDVALSYIGMMPSLRVIDLSNTNIKGVTNLLGNEPDQALSLAALQNLSHLGRLNLEDTQVRDVALYPLSCLQELNHLSLRSDFLSDISLYHLSFLSKLKYLGICGAVLTNAGLHLFNPPAILEVLDLRGCWLLTEDAISSFCENHPKIEVRHELVCAADQNVCHRSSPSHGTASTSQLKPKRGKISLAQGIFRKESFVDERLKYSRTELLELQFSSISLVSPHNRGIVLPEMLTE</sequence>
<dbReference type="OrthoDB" id="550575at2759"/>
<dbReference type="SUPFAM" id="SSF52047">
    <property type="entry name" value="RNI-like"/>
    <property type="match status" value="1"/>
</dbReference>
<evidence type="ECO:0000313" key="2">
    <source>
        <dbReference type="EMBL" id="KAF8380070.1"/>
    </source>
</evidence>
<dbReference type="SMART" id="SM00367">
    <property type="entry name" value="LRR_CC"/>
    <property type="match status" value="6"/>
</dbReference>
<feature type="domain" description="F-box/LRR-repeat protein 15-like leucin rich repeat" evidence="1">
    <location>
        <begin position="109"/>
        <end position="249"/>
    </location>
</feature>
<dbReference type="PANTHER" id="PTHR12904:SF23">
    <property type="entry name" value="PROTEIN ZER-1 HOMOLOG"/>
    <property type="match status" value="1"/>
</dbReference>
<organism evidence="2 3">
    <name type="scientific">Tetracentron sinense</name>
    <name type="common">Spur-leaf</name>
    <dbReference type="NCBI Taxonomy" id="13715"/>
    <lineage>
        <taxon>Eukaryota</taxon>
        <taxon>Viridiplantae</taxon>
        <taxon>Streptophyta</taxon>
        <taxon>Embryophyta</taxon>
        <taxon>Tracheophyta</taxon>
        <taxon>Spermatophyta</taxon>
        <taxon>Magnoliopsida</taxon>
        <taxon>Trochodendrales</taxon>
        <taxon>Trochodendraceae</taxon>
        <taxon>Tetracentron</taxon>
    </lineage>
</organism>
<dbReference type="PANTHER" id="PTHR12904">
    <property type="match status" value="1"/>
</dbReference>
<keyword evidence="3" id="KW-1185">Reference proteome</keyword>
<gene>
    <name evidence="2" type="ORF">HHK36_027540</name>
</gene>
<dbReference type="Proteomes" id="UP000655225">
    <property type="component" value="Unassembled WGS sequence"/>
</dbReference>
<protein>
    <recommendedName>
        <fullName evidence="1">F-box/LRR-repeat protein 15-like leucin rich repeat domain-containing protein</fullName>
    </recommendedName>
</protein>
<dbReference type="InterPro" id="IPR057207">
    <property type="entry name" value="FBXL15_LRR"/>
</dbReference>
<evidence type="ECO:0000259" key="1">
    <source>
        <dbReference type="Pfam" id="PF25372"/>
    </source>
</evidence>
<evidence type="ECO:0000313" key="3">
    <source>
        <dbReference type="Proteomes" id="UP000655225"/>
    </source>
</evidence>
<dbReference type="InterPro" id="IPR051341">
    <property type="entry name" value="Zyg-11_UBL_adapter"/>
</dbReference>
<dbReference type="InterPro" id="IPR001611">
    <property type="entry name" value="Leu-rich_rpt"/>
</dbReference>
<dbReference type="EMBL" id="JABCRI010000021">
    <property type="protein sequence ID" value="KAF8380070.1"/>
    <property type="molecule type" value="Genomic_DNA"/>
</dbReference>
<dbReference type="Gene3D" id="3.80.10.10">
    <property type="entry name" value="Ribonuclease Inhibitor"/>
    <property type="match status" value="4"/>
</dbReference>
<proteinExistence type="predicted"/>
<dbReference type="OMA" id="ADCHRIT"/>
<accession>A0A834YJB6</accession>